<dbReference type="SUPFAM" id="SSF160379">
    <property type="entry name" value="SP0830-like"/>
    <property type="match status" value="1"/>
</dbReference>
<accession>A0ABS7Z4K0</accession>
<proteinExistence type="predicted"/>
<keyword evidence="2" id="KW-1185">Reference proteome</keyword>
<sequence>MKTFIILLRAVNVSGKNIIKMTDLKAQLEQYDFKEVKTYIQSGNILLQCALPAKDVQSSIQNCISTHFGLDINVFVLDEQKLNNILQQNPFAGNQEGNKVYITILDKEPEKDLANKFKEIDLGKEEYILAGDIFYFYLPEGMAKSKLSNPFIESKLKVIATGRNLNTMVKLQQLAVQIN</sequence>
<dbReference type="PANTHER" id="PTHR36439:SF1">
    <property type="entry name" value="DUF1697 DOMAIN-CONTAINING PROTEIN"/>
    <property type="match status" value="1"/>
</dbReference>
<evidence type="ECO:0000313" key="1">
    <source>
        <dbReference type="EMBL" id="MCA5005116.1"/>
    </source>
</evidence>
<evidence type="ECO:0000313" key="2">
    <source>
        <dbReference type="Proteomes" id="UP001165302"/>
    </source>
</evidence>
<dbReference type="EMBL" id="JADEYP010000012">
    <property type="protein sequence ID" value="MCA5005116.1"/>
    <property type="molecule type" value="Genomic_DNA"/>
</dbReference>
<organism evidence="1 2">
    <name type="scientific">Sphingobacterium bovistauri</name>
    <dbReference type="NCBI Taxonomy" id="2781959"/>
    <lineage>
        <taxon>Bacteria</taxon>
        <taxon>Pseudomonadati</taxon>
        <taxon>Bacteroidota</taxon>
        <taxon>Sphingobacteriia</taxon>
        <taxon>Sphingobacteriales</taxon>
        <taxon>Sphingobacteriaceae</taxon>
        <taxon>Sphingobacterium</taxon>
    </lineage>
</organism>
<dbReference type="Proteomes" id="UP001165302">
    <property type="component" value="Unassembled WGS sequence"/>
</dbReference>
<dbReference type="PIRSF" id="PIRSF008502">
    <property type="entry name" value="UCP008502"/>
    <property type="match status" value="1"/>
</dbReference>
<comment type="caution">
    <text evidence="1">The sequence shown here is derived from an EMBL/GenBank/DDBJ whole genome shotgun (WGS) entry which is preliminary data.</text>
</comment>
<gene>
    <name evidence="1" type="ORF">IPZ78_08125</name>
</gene>
<dbReference type="Gene3D" id="3.30.70.1280">
    <property type="entry name" value="SP0830-like domains"/>
    <property type="match status" value="1"/>
</dbReference>
<dbReference type="PANTHER" id="PTHR36439">
    <property type="entry name" value="BLL4334 PROTEIN"/>
    <property type="match status" value="1"/>
</dbReference>
<dbReference type="Pfam" id="PF08002">
    <property type="entry name" value="DUF1697"/>
    <property type="match status" value="1"/>
</dbReference>
<reference evidence="1" key="1">
    <citation type="submission" date="2020-10" db="EMBL/GenBank/DDBJ databases">
        <authorList>
            <person name="Lu T."/>
            <person name="Wang Q."/>
            <person name="Han X."/>
        </authorList>
    </citation>
    <scope>NUCLEOTIDE SEQUENCE</scope>
    <source>
        <strain evidence="1">WQ 366</strain>
    </source>
</reference>
<dbReference type="RefSeq" id="WP_225552544.1">
    <property type="nucleotide sequence ID" value="NZ_JADEYP010000012.1"/>
</dbReference>
<dbReference type="InterPro" id="IPR012545">
    <property type="entry name" value="DUF1697"/>
</dbReference>
<name>A0ABS7Z4K0_9SPHI</name>
<protein>
    <submittedName>
        <fullName evidence="1">DUF1697 domain-containing protein</fullName>
    </submittedName>
</protein>